<dbReference type="Proteomes" id="UP000054632">
    <property type="component" value="Unassembled WGS sequence"/>
</dbReference>
<comment type="caution">
    <text evidence="1">The sequence shown here is derived from an EMBL/GenBank/DDBJ whole genome shotgun (WGS) entry which is preliminary data.</text>
</comment>
<sequence>MYSAKKAAKHGLWTTLDVTYVITQKDYIESCPVNEHSAYKIEKKRAEETNLILAIHDEELSASPAVPSTSGHFPLLKWVKSTMYSHRSKQYLKLPEHCQDLQIPDAFRTTVAGKDFLLWQSVSKHILGLATGSNITLMAIRRTWYIQGCTTMVSTIVYHPCLSGEQGGASSLLFMYGKRYCHIRVYFKQLRHNRQCSASILIHNL</sequence>
<accession>A0A0V1E1Y5</accession>
<evidence type="ECO:0000313" key="2">
    <source>
        <dbReference type="Proteomes" id="UP000054632"/>
    </source>
</evidence>
<organism evidence="1 2">
    <name type="scientific">Trichinella pseudospiralis</name>
    <name type="common">Parasitic roundworm</name>
    <dbReference type="NCBI Taxonomy" id="6337"/>
    <lineage>
        <taxon>Eukaryota</taxon>
        <taxon>Metazoa</taxon>
        <taxon>Ecdysozoa</taxon>
        <taxon>Nematoda</taxon>
        <taxon>Enoplea</taxon>
        <taxon>Dorylaimia</taxon>
        <taxon>Trichinellida</taxon>
        <taxon>Trichinellidae</taxon>
        <taxon>Trichinella</taxon>
    </lineage>
</organism>
<evidence type="ECO:0000313" key="1">
    <source>
        <dbReference type="EMBL" id="KRY67838.1"/>
    </source>
</evidence>
<dbReference type="EMBL" id="JYDR01000126">
    <property type="protein sequence ID" value="KRY67838.1"/>
    <property type="molecule type" value="Genomic_DNA"/>
</dbReference>
<gene>
    <name evidence="1" type="ORF">T4A_5527</name>
</gene>
<dbReference type="AlphaFoldDB" id="A0A0V1E1Y5"/>
<protein>
    <submittedName>
        <fullName evidence="1">Uncharacterized protein</fullName>
    </submittedName>
</protein>
<proteinExistence type="predicted"/>
<reference evidence="1 2" key="1">
    <citation type="submission" date="2015-01" db="EMBL/GenBank/DDBJ databases">
        <title>Evolution of Trichinella species and genotypes.</title>
        <authorList>
            <person name="Korhonen P.K."/>
            <person name="Edoardo P."/>
            <person name="Giuseppe L.R."/>
            <person name="Gasser R.B."/>
        </authorList>
    </citation>
    <scope>NUCLEOTIDE SEQUENCE [LARGE SCALE GENOMIC DNA]</scope>
    <source>
        <strain evidence="1">ISS13</strain>
    </source>
</reference>
<name>A0A0V1E1Y5_TRIPS</name>